<dbReference type="GO" id="GO:0009773">
    <property type="term" value="P:photosynthetic electron transport in photosystem I"/>
    <property type="evidence" value="ECO:0007669"/>
    <property type="project" value="InterPro"/>
</dbReference>
<sequence length="289" mass="31772">MAGTCSPPAPHVIGYSVVELSGAGSRTGAPFSVRISSRCRAMAAAQDGRSLMEGPSCIFVGPVETASQETLEALYRQAREAYYSGDPLIVDDMFDRVELKLRWYGSKYVVKYPRCSLRRQSTYADAQEDPSQVLALASVWILILAFGSLACLVPIIYTIAQSSQDGFNSGLSYTNQTSALESLATLNATLFMLFGSLIGYPIASASVGALQGLWRNDLVALKGACPNCGEEVFAFVRSDRSTHSPHRVECHVCESSLEFRTKVEQSPGRRWVYGRIYLIRPMGRRQRWA</sequence>
<dbReference type="AlphaFoldDB" id="A0A9N7MQX1"/>
<dbReference type="PANTHER" id="PTHR31032:SF2">
    <property type="entry name" value="PGR5-LIKE A PROTEIN"/>
    <property type="match status" value="1"/>
</dbReference>
<dbReference type="Proteomes" id="UP001153555">
    <property type="component" value="Unassembled WGS sequence"/>
</dbReference>
<keyword evidence="1" id="KW-0472">Membrane</keyword>
<gene>
    <name evidence="2" type="ORF">SHERM_12671</name>
</gene>
<evidence type="ECO:0008006" key="4">
    <source>
        <dbReference type="Google" id="ProtNLM"/>
    </source>
</evidence>
<dbReference type="GO" id="GO:0016730">
    <property type="term" value="F:oxidoreductase activity, acting on iron-sulfur proteins as donors"/>
    <property type="evidence" value="ECO:0007669"/>
    <property type="project" value="InterPro"/>
</dbReference>
<dbReference type="PANTHER" id="PTHR31032">
    <property type="entry name" value="PGR5-LIKE PROTEIN 1B, CHLOROPLASTIC"/>
    <property type="match status" value="1"/>
</dbReference>
<dbReference type="EMBL" id="CACSLK010009714">
    <property type="protein sequence ID" value="CAA0811848.1"/>
    <property type="molecule type" value="Genomic_DNA"/>
</dbReference>
<dbReference type="GO" id="GO:0009535">
    <property type="term" value="C:chloroplast thylakoid membrane"/>
    <property type="evidence" value="ECO:0007669"/>
    <property type="project" value="InterPro"/>
</dbReference>
<dbReference type="OrthoDB" id="567232at2759"/>
<accession>A0A9N7MQX1</accession>
<evidence type="ECO:0000256" key="1">
    <source>
        <dbReference type="SAM" id="Phobius"/>
    </source>
</evidence>
<organism evidence="2 3">
    <name type="scientific">Striga hermonthica</name>
    <name type="common">Purple witchweed</name>
    <name type="synonym">Buchnera hermonthica</name>
    <dbReference type="NCBI Taxonomy" id="68872"/>
    <lineage>
        <taxon>Eukaryota</taxon>
        <taxon>Viridiplantae</taxon>
        <taxon>Streptophyta</taxon>
        <taxon>Embryophyta</taxon>
        <taxon>Tracheophyta</taxon>
        <taxon>Spermatophyta</taxon>
        <taxon>Magnoliopsida</taxon>
        <taxon>eudicotyledons</taxon>
        <taxon>Gunneridae</taxon>
        <taxon>Pentapetalae</taxon>
        <taxon>asterids</taxon>
        <taxon>lamiids</taxon>
        <taxon>Lamiales</taxon>
        <taxon>Orobanchaceae</taxon>
        <taxon>Buchnereae</taxon>
        <taxon>Striga</taxon>
    </lineage>
</organism>
<comment type="caution">
    <text evidence="2">The sequence shown here is derived from an EMBL/GenBank/DDBJ whole genome shotgun (WGS) entry which is preliminary data.</text>
</comment>
<keyword evidence="3" id="KW-1185">Reference proteome</keyword>
<protein>
    <recommendedName>
        <fullName evidence="4">PGR5-like protein 1B, chloroplastic</fullName>
    </recommendedName>
</protein>
<reference evidence="2" key="1">
    <citation type="submission" date="2019-12" db="EMBL/GenBank/DDBJ databases">
        <authorList>
            <person name="Scholes J."/>
        </authorList>
    </citation>
    <scope>NUCLEOTIDE SEQUENCE</scope>
</reference>
<feature type="transmembrane region" description="Helical" evidence="1">
    <location>
        <begin position="180"/>
        <end position="203"/>
    </location>
</feature>
<keyword evidence="1" id="KW-0812">Transmembrane</keyword>
<evidence type="ECO:0000313" key="2">
    <source>
        <dbReference type="EMBL" id="CAA0811848.1"/>
    </source>
</evidence>
<dbReference type="InterPro" id="IPR039987">
    <property type="entry name" value="PGRL1"/>
</dbReference>
<keyword evidence="1" id="KW-1133">Transmembrane helix</keyword>
<proteinExistence type="predicted"/>
<feature type="transmembrane region" description="Helical" evidence="1">
    <location>
        <begin position="133"/>
        <end position="160"/>
    </location>
</feature>
<name>A0A9N7MQX1_STRHE</name>
<evidence type="ECO:0000313" key="3">
    <source>
        <dbReference type="Proteomes" id="UP001153555"/>
    </source>
</evidence>